<dbReference type="Proteomes" id="UP000280296">
    <property type="component" value="Unassembled WGS sequence"/>
</dbReference>
<dbReference type="Gene3D" id="3.30.750.44">
    <property type="match status" value="1"/>
</dbReference>
<dbReference type="InterPro" id="IPR028204">
    <property type="entry name" value="Tricorn_C1"/>
</dbReference>
<dbReference type="EMBL" id="RYZH01000004">
    <property type="protein sequence ID" value="RUL89151.1"/>
    <property type="molecule type" value="Genomic_DNA"/>
</dbReference>
<evidence type="ECO:0000313" key="6">
    <source>
        <dbReference type="Proteomes" id="UP000280296"/>
    </source>
</evidence>
<dbReference type="GO" id="GO:0007165">
    <property type="term" value="P:signal transduction"/>
    <property type="evidence" value="ECO:0007669"/>
    <property type="project" value="TreeGrafter"/>
</dbReference>
<dbReference type="InterPro" id="IPR029045">
    <property type="entry name" value="ClpP/crotonase-like_dom_sf"/>
</dbReference>
<evidence type="ECO:0008006" key="7">
    <source>
        <dbReference type="Google" id="ProtNLM"/>
    </source>
</evidence>
<evidence type="ECO:0000259" key="3">
    <source>
        <dbReference type="SMART" id="SM00228"/>
    </source>
</evidence>
<protein>
    <recommendedName>
        <fullName evidence="7">PDZ domain-containing protein</fullName>
    </recommendedName>
</protein>
<dbReference type="OrthoDB" id="9812068at2"/>
<evidence type="ECO:0000256" key="2">
    <source>
        <dbReference type="SAM" id="SignalP"/>
    </source>
</evidence>
<dbReference type="CDD" id="cd07562">
    <property type="entry name" value="Peptidase_S41_TRI"/>
    <property type="match status" value="1"/>
</dbReference>
<dbReference type="InterPro" id="IPR001478">
    <property type="entry name" value="PDZ"/>
</dbReference>
<dbReference type="GO" id="GO:0030288">
    <property type="term" value="C:outer membrane-bounded periplasmic space"/>
    <property type="evidence" value="ECO:0007669"/>
    <property type="project" value="TreeGrafter"/>
</dbReference>
<dbReference type="SUPFAM" id="SSF52096">
    <property type="entry name" value="ClpP/crotonase"/>
    <property type="match status" value="1"/>
</dbReference>
<feature type="region of interest" description="Disordered" evidence="1">
    <location>
        <begin position="25"/>
        <end position="48"/>
    </location>
</feature>
<dbReference type="RefSeq" id="WP_126723886.1">
    <property type="nucleotide sequence ID" value="NZ_RYZH01000004.1"/>
</dbReference>
<dbReference type="InterPro" id="IPR036034">
    <property type="entry name" value="PDZ_sf"/>
</dbReference>
<comment type="caution">
    <text evidence="5">The sequence shown here is derived from an EMBL/GenBank/DDBJ whole genome shotgun (WGS) entry which is preliminary data.</text>
</comment>
<organism evidence="5 6">
    <name type="scientific">Tautonia sociabilis</name>
    <dbReference type="NCBI Taxonomy" id="2080755"/>
    <lineage>
        <taxon>Bacteria</taxon>
        <taxon>Pseudomonadati</taxon>
        <taxon>Planctomycetota</taxon>
        <taxon>Planctomycetia</taxon>
        <taxon>Isosphaerales</taxon>
        <taxon>Isosphaeraceae</taxon>
        <taxon>Tautonia</taxon>
    </lineage>
</organism>
<dbReference type="SMART" id="SM00245">
    <property type="entry name" value="TSPc"/>
    <property type="match status" value="1"/>
</dbReference>
<dbReference type="AlphaFoldDB" id="A0A432MNY7"/>
<dbReference type="SMART" id="SM00228">
    <property type="entry name" value="PDZ"/>
    <property type="match status" value="1"/>
</dbReference>
<sequence length="458" mass="49128">MTRQPRTLRLLAAIGLASAAPTLATAQEPTVEAEVGPPEAAATSPKTAPRLTTEQARLNLESFDIVWETIRDKHFDPDLNGVDWPSVREELRPKVAEAETMAEAREAMREMIARLDQSHFGIIAGSVYEAIDGDDDLQRGDGSAGLHVRVIDGEALVVFVEPGSPAEQAGVEPGWVVEQVEGKPISPVLEQVAEAFAEKTQFDLVAARAVERRLGGPVGSARTVTFRDGEDHPVELSLRLARPRGTMIRFGNLPPMPLDFESRIVDGDIPYLHWSCFFDPAGLIPKIGEVITSHLDAPGLILDLRGNPGGIGAMAMGICGFLFDEAGQTLGTMSTRETDLRFVVFPRPQTFTGPVAVLVDGCSASTSEIFAGGLQDLGRARVFGSRTAGAALPSVVTRLPNGDGFQYAFANYISADGQALEGSGVVPDHDVPPSRDALLRGEDPPLDAAIRWIRSQVR</sequence>
<dbReference type="Pfam" id="PF14684">
    <property type="entry name" value="Tricorn_C1"/>
    <property type="match status" value="1"/>
</dbReference>
<feature type="domain" description="Tail specific protease" evidence="4">
    <location>
        <begin position="233"/>
        <end position="432"/>
    </location>
</feature>
<dbReference type="SUPFAM" id="SSF50156">
    <property type="entry name" value="PDZ domain-like"/>
    <property type="match status" value="1"/>
</dbReference>
<feature type="signal peptide" evidence="2">
    <location>
        <begin position="1"/>
        <end position="26"/>
    </location>
</feature>
<reference evidence="5 6" key="1">
    <citation type="submission" date="2018-12" db="EMBL/GenBank/DDBJ databases">
        <authorList>
            <person name="Toschakov S.V."/>
        </authorList>
    </citation>
    <scope>NUCLEOTIDE SEQUENCE [LARGE SCALE GENOMIC DNA]</scope>
    <source>
        <strain evidence="5 6">GM2012</strain>
    </source>
</reference>
<accession>A0A432MNY7</accession>
<name>A0A432MNY7_9BACT</name>
<feature type="compositionally biased region" description="Low complexity" evidence="1">
    <location>
        <begin position="28"/>
        <end position="43"/>
    </location>
</feature>
<feature type="chain" id="PRO_5019371932" description="PDZ domain-containing protein" evidence="2">
    <location>
        <begin position="27"/>
        <end position="458"/>
    </location>
</feature>
<dbReference type="GO" id="GO:0006508">
    <property type="term" value="P:proteolysis"/>
    <property type="evidence" value="ECO:0007669"/>
    <property type="project" value="InterPro"/>
</dbReference>
<dbReference type="InterPro" id="IPR005151">
    <property type="entry name" value="Tail-specific_protease"/>
</dbReference>
<dbReference type="GO" id="GO:0004175">
    <property type="term" value="F:endopeptidase activity"/>
    <property type="evidence" value="ECO:0007669"/>
    <property type="project" value="TreeGrafter"/>
</dbReference>
<proteinExistence type="predicted"/>
<keyword evidence="6" id="KW-1185">Reference proteome</keyword>
<reference evidence="5 6" key="2">
    <citation type="submission" date="2019-01" db="EMBL/GenBank/DDBJ databases">
        <title>Tautonia sociabilis, a novel thermotolerant planctomycete of Isosphaeraceae family, isolated from a 4000 m deep subterranean habitat.</title>
        <authorList>
            <person name="Kovaleva O.L."/>
            <person name="Elcheninov A.G."/>
            <person name="Van Heerden E."/>
            <person name="Toshchakov S.V."/>
            <person name="Novikov A."/>
            <person name="Bonch-Osmolovskaya E.A."/>
            <person name="Kublanov I.V."/>
        </authorList>
    </citation>
    <scope>NUCLEOTIDE SEQUENCE [LARGE SCALE GENOMIC DNA]</scope>
    <source>
        <strain evidence="5 6">GM2012</strain>
    </source>
</reference>
<dbReference type="GO" id="GO:0008236">
    <property type="term" value="F:serine-type peptidase activity"/>
    <property type="evidence" value="ECO:0007669"/>
    <property type="project" value="InterPro"/>
</dbReference>
<evidence type="ECO:0000313" key="5">
    <source>
        <dbReference type="EMBL" id="RUL89151.1"/>
    </source>
</evidence>
<dbReference type="Gene3D" id="3.90.226.10">
    <property type="entry name" value="2-enoyl-CoA Hydratase, Chain A, domain 1"/>
    <property type="match status" value="1"/>
</dbReference>
<keyword evidence="2" id="KW-0732">Signal</keyword>
<dbReference type="PANTHER" id="PTHR32060">
    <property type="entry name" value="TAIL-SPECIFIC PROTEASE"/>
    <property type="match status" value="1"/>
</dbReference>
<dbReference type="Pfam" id="PF03572">
    <property type="entry name" value="Peptidase_S41"/>
    <property type="match status" value="1"/>
</dbReference>
<evidence type="ECO:0000259" key="4">
    <source>
        <dbReference type="SMART" id="SM00245"/>
    </source>
</evidence>
<evidence type="ECO:0000256" key="1">
    <source>
        <dbReference type="SAM" id="MobiDB-lite"/>
    </source>
</evidence>
<dbReference type="PANTHER" id="PTHR32060:SF30">
    <property type="entry name" value="CARBOXY-TERMINAL PROCESSING PROTEASE CTPA"/>
    <property type="match status" value="1"/>
</dbReference>
<feature type="domain" description="PDZ" evidence="3">
    <location>
        <begin position="144"/>
        <end position="210"/>
    </location>
</feature>
<dbReference type="Gene3D" id="2.30.42.10">
    <property type="match status" value="1"/>
</dbReference>
<gene>
    <name evidence="5" type="ORF">TsocGM_03275</name>
</gene>